<keyword evidence="1" id="KW-0997">Cell inner membrane</keyword>
<dbReference type="PANTHER" id="PTHR35813:SF1">
    <property type="entry name" value="INNER MEMBRANE PROTEIN YBAN"/>
    <property type="match status" value="1"/>
</dbReference>
<dbReference type="PIRSF" id="PIRSF016789">
    <property type="entry name" value="DUF454"/>
    <property type="match status" value="1"/>
</dbReference>
<sequence>MIKKWALLGVGVLAVLLGIAGIFLPLLPTTPFLLLASYCFMKSSPRCHRWLHQHKMLGPILVTWQEQRAVSKVVKQRGAIMIALSFCFSIYIVPNLWLKVLLFVVFVILMSWFLKLPTHELVANRRENH</sequence>
<comment type="subcellular location">
    <subcellularLocation>
        <location evidence="1">Cell inner membrane</location>
        <topology evidence="1">Multi-pass membrane protein</topology>
    </subcellularLocation>
</comment>
<keyword evidence="1 2" id="KW-0472">Membrane</keyword>
<protein>
    <recommendedName>
        <fullName evidence="1">Inner membrane protein</fullName>
    </recommendedName>
</protein>
<comment type="caution">
    <text evidence="3">The sequence shown here is derived from an EMBL/GenBank/DDBJ whole genome shotgun (WGS) entry which is preliminary data.</text>
</comment>
<dbReference type="InterPro" id="IPR007401">
    <property type="entry name" value="DUF454"/>
</dbReference>
<keyword evidence="2" id="KW-0812">Transmembrane</keyword>
<evidence type="ECO:0000256" key="1">
    <source>
        <dbReference type="PIRNR" id="PIRNR016789"/>
    </source>
</evidence>
<name>A0ABS7YIH1_9VIBR</name>
<evidence type="ECO:0000313" key="3">
    <source>
        <dbReference type="EMBL" id="MCA2015479.1"/>
    </source>
</evidence>
<dbReference type="PANTHER" id="PTHR35813">
    <property type="entry name" value="INNER MEMBRANE PROTEIN YBAN"/>
    <property type="match status" value="1"/>
</dbReference>
<accession>A0ABS7YIH1</accession>
<dbReference type="Pfam" id="PF04304">
    <property type="entry name" value="DUF454"/>
    <property type="match status" value="1"/>
</dbReference>
<evidence type="ECO:0000313" key="4">
    <source>
        <dbReference type="Proteomes" id="UP001199044"/>
    </source>
</evidence>
<dbReference type="EMBL" id="JAIWIU010000029">
    <property type="protein sequence ID" value="MCA2015479.1"/>
    <property type="molecule type" value="Genomic_DNA"/>
</dbReference>
<feature type="transmembrane region" description="Helical" evidence="2">
    <location>
        <begin position="100"/>
        <end position="116"/>
    </location>
</feature>
<keyword evidence="4" id="KW-1185">Reference proteome</keyword>
<proteinExistence type="predicted"/>
<organism evidence="3 4">
    <name type="scientific">Vibrio tritonius</name>
    <dbReference type="NCBI Taxonomy" id="1435069"/>
    <lineage>
        <taxon>Bacteria</taxon>
        <taxon>Pseudomonadati</taxon>
        <taxon>Pseudomonadota</taxon>
        <taxon>Gammaproteobacteria</taxon>
        <taxon>Vibrionales</taxon>
        <taxon>Vibrionaceae</taxon>
        <taxon>Vibrio</taxon>
    </lineage>
</organism>
<evidence type="ECO:0000256" key="2">
    <source>
        <dbReference type="SAM" id="Phobius"/>
    </source>
</evidence>
<feature type="transmembrane region" description="Helical" evidence="2">
    <location>
        <begin position="6"/>
        <end position="36"/>
    </location>
</feature>
<dbReference type="Proteomes" id="UP001199044">
    <property type="component" value="Unassembled WGS sequence"/>
</dbReference>
<keyword evidence="1" id="KW-1003">Cell membrane</keyword>
<dbReference type="RefSeq" id="WP_225249815.1">
    <property type="nucleotide sequence ID" value="NZ_CP152307.1"/>
</dbReference>
<keyword evidence="2" id="KW-1133">Transmembrane helix</keyword>
<reference evidence="4" key="1">
    <citation type="submission" date="2023-07" db="EMBL/GenBank/DDBJ databases">
        <title>Molecular identification of indigenous halophilic bacteria isolated from red sea cost, biodegradation of synthetic dyes and assessment of degraded metabolite toxicity.</title>
        <authorList>
            <person name="Chaieb K."/>
            <person name="Altayb H.N."/>
        </authorList>
    </citation>
    <scope>NUCLEOTIDE SEQUENCE [LARGE SCALE GENOMIC DNA]</scope>
    <source>
        <strain evidence="4">K20</strain>
    </source>
</reference>
<gene>
    <name evidence="3" type="ORF">LDJ79_05095</name>
</gene>